<feature type="region of interest" description="Disordered" evidence="7">
    <location>
        <begin position="1"/>
        <end position="21"/>
    </location>
</feature>
<evidence type="ECO:0000313" key="8">
    <source>
        <dbReference type="EMBL" id="MCP1337453.1"/>
    </source>
</evidence>
<keyword evidence="1" id="KW-0408">Iron</keyword>
<dbReference type="PANTHER" id="PTHR11061">
    <property type="entry name" value="RNA M5U METHYLTRANSFERASE"/>
    <property type="match status" value="1"/>
</dbReference>
<feature type="active site" description="Nucleophile" evidence="6">
    <location>
        <position position="464"/>
    </location>
</feature>
<feature type="region of interest" description="Disordered" evidence="7">
    <location>
        <begin position="376"/>
        <end position="402"/>
    </location>
</feature>
<dbReference type="GO" id="GO:0070041">
    <property type="term" value="F:rRNA (uridine-C5-)-methyltransferase activity"/>
    <property type="evidence" value="ECO:0007669"/>
    <property type="project" value="TreeGrafter"/>
</dbReference>
<keyword evidence="5" id="KW-0411">Iron-sulfur</keyword>
<evidence type="ECO:0000256" key="2">
    <source>
        <dbReference type="ARBA" id="ARBA00022603"/>
    </source>
</evidence>
<dbReference type="GO" id="GO:0070475">
    <property type="term" value="P:rRNA base methylation"/>
    <property type="evidence" value="ECO:0007669"/>
    <property type="project" value="TreeGrafter"/>
</dbReference>
<feature type="compositionally biased region" description="Basic residues" evidence="7">
    <location>
        <begin position="1"/>
        <end position="12"/>
    </location>
</feature>
<keyword evidence="1" id="KW-0479">Metal-binding</keyword>
<dbReference type="AlphaFoldDB" id="A0A9J6PDI0"/>
<evidence type="ECO:0000256" key="6">
    <source>
        <dbReference type="PROSITE-ProRule" id="PRU01024"/>
    </source>
</evidence>
<keyword evidence="4 6" id="KW-0949">S-adenosyl-L-methionine</keyword>
<dbReference type="InterPro" id="IPR029063">
    <property type="entry name" value="SAM-dependent_MTases_sf"/>
</dbReference>
<dbReference type="SUPFAM" id="SSF50249">
    <property type="entry name" value="Nucleic acid-binding proteins"/>
    <property type="match status" value="1"/>
</dbReference>
<evidence type="ECO:0000313" key="9">
    <source>
        <dbReference type="Proteomes" id="UP001055804"/>
    </source>
</evidence>
<dbReference type="Gene3D" id="3.40.50.150">
    <property type="entry name" value="Vaccinia Virus protein VP39"/>
    <property type="match status" value="1"/>
</dbReference>
<feature type="binding site" evidence="6">
    <location>
        <position position="267"/>
    </location>
    <ligand>
        <name>S-adenosyl-L-methionine</name>
        <dbReference type="ChEBI" id="CHEBI:59789"/>
    </ligand>
</feature>
<gene>
    <name evidence="8" type="ORF">NJQ99_13605</name>
</gene>
<dbReference type="PANTHER" id="PTHR11061:SF49">
    <property type="entry name" value="23S RRNA (URACIL(1939)-C(5))-METHYLTRANSFERASE RLMD"/>
    <property type="match status" value="1"/>
</dbReference>
<keyword evidence="1" id="KW-0004">4Fe-4S</keyword>
<dbReference type="InterPro" id="IPR012340">
    <property type="entry name" value="NA-bd_OB-fold"/>
</dbReference>
<evidence type="ECO:0000256" key="5">
    <source>
        <dbReference type="ARBA" id="ARBA00023014"/>
    </source>
</evidence>
<keyword evidence="3 6" id="KW-0808">Transferase</keyword>
<evidence type="ECO:0000256" key="1">
    <source>
        <dbReference type="ARBA" id="ARBA00022485"/>
    </source>
</evidence>
<proteinExistence type="inferred from homology"/>
<dbReference type="PROSITE" id="PS51687">
    <property type="entry name" value="SAM_MT_RNA_M5U"/>
    <property type="match status" value="1"/>
</dbReference>
<dbReference type="Gene3D" id="2.40.50.1070">
    <property type="match status" value="1"/>
</dbReference>
<protein>
    <recommendedName>
        <fullName evidence="10">RNA methyltransferase</fullName>
    </recommendedName>
</protein>
<accession>A0A9J6PDI0</accession>
<dbReference type="Gene3D" id="2.40.50.140">
    <property type="entry name" value="Nucleic acid-binding proteins"/>
    <property type="match status" value="1"/>
</dbReference>
<dbReference type="RefSeq" id="WP_269333418.1">
    <property type="nucleotide sequence ID" value="NZ_JAMZFT010000003.1"/>
</dbReference>
<evidence type="ECO:0000256" key="7">
    <source>
        <dbReference type="SAM" id="MobiDB-lite"/>
    </source>
</evidence>
<dbReference type="Proteomes" id="UP001055804">
    <property type="component" value="Unassembled WGS sequence"/>
</dbReference>
<evidence type="ECO:0000256" key="4">
    <source>
        <dbReference type="ARBA" id="ARBA00022691"/>
    </source>
</evidence>
<dbReference type="GO" id="GO:0051539">
    <property type="term" value="F:4 iron, 4 sulfur cluster binding"/>
    <property type="evidence" value="ECO:0007669"/>
    <property type="project" value="UniProtKB-KW"/>
</dbReference>
<sequence length="506" mass="51609">MSRPRRPARPRKPAASAPAPSRVETLRIVGLGHLGDGVAHLEGGAVHVPLTAPGDLVRARVAGARAEVLEVLEEGPDRVPAPCPAFGTCGGCSVQHLSAPAQADFKRQAVLGALAAHGIEAVVDATVATPPGTRRRAALTLRPRERNTAAVGFQARGTNAVVDLDACPVLHPALSALIAPLKALAPRLLKPKSEMRAHLLLTGAGVDLELAGGRAPDAALLMDLAEFAGAHDLARLTLDREVVALRRPPVLRVGGAPVPVPPRVFAQASAEGEAALIAAVLAGLEGMDPPPDRILDLFCGVGTFAFPLAAIAPVHGVEGDADALAAFEGGIRALDRERGGASAAAKRLSFARRDLFRSPLRVEELAGATLGRPLSAQVPRGVPKGAGQDASGGVYGPESGSVSGGASAATGAGLLSGGPHAGASHLETAAVVIDPPRAGAEAQFRELAAARATGLIPRIVSVSCNPATFARDARILLDAGYTLTRVTPIDQFVWSAHVEVVGVFGT</sequence>
<comment type="similarity">
    <text evidence="6">Belongs to the class I-like SAM-binding methyltransferase superfamily. RNA M5U methyltransferase family.</text>
</comment>
<feature type="binding site" evidence="6">
    <location>
        <position position="434"/>
    </location>
    <ligand>
        <name>S-adenosyl-L-methionine</name>
        <dbReference type="ChEBI" id="CHEBI:59789"/>
    </ligand>
</feature>
<keyword evidence="2 6" id="KW-0489">Methyltransferase</keyword>
<keyword evidence="9" id="KW-1185">Reference proteome</keyword>
<dbReference type="Pfam" id="PF05958">
    <property type="entry name" value="tRNA_U5-meth_tr"/>
    <property type="match status" value="1"/>
</dbReference>
<dbReference type="EMBL" id="JAMZFT010000003">
    <property type="protein sequence ID" value="MCP1337453.1"/>
    <property type="molecule type" value="Genomic_DNA"/>
</dbReference>
<reference evidence="8" key="1">
    <citation type="submission" date="2022-06" db="EMBL/GenBank/DDBJ databases">
        <title>Isolation and Genomics of Futiania mangrovii gen. nov., sp. nov., a Rare and Metabolically-versatile member in the Class Alphaproteobacteria.</title>
        <authorList>
            <person name="Liu L."/>
            <person name="Huang W.-C."/>
            <person name="Pan J."/>
            <person name="Li J."/>
            <person name="Huang Y."/>
            <person name="Du H."/>
            <person name="Liu Y."/>
            <person name="Li M."/>
        </authorList>
    </citation>
    <scope>NUCLEOTIDE SEQUENCE</scope>
    <source>
        <strain evidence="8">FT118</strain>
    </source>
</reference>
<dbReference type="InterPro" id="IPR010280">
    <property type="entry name" value="U5_MeTrfase_fam"/>
</dbReference>
<feature type="binding site" evidence="6">
    <location>
        <position position="318"/>
    </location>
    <ligand>
        <name>S-adenosyl-L-methionine</name>
        <dbReference type="ChEBI" id="CHEBI:59789"/>
    </ligand>
</feature>
<comment type="caution">
    <text evidence="8">The sequence shown here is derived from an EMBL/GenBank/DDBJ whole genome shotgun (WGS) entry which is preliminary data.</text>
</comment>
<dbReference type="SUPFAM" id="SSF53335">
    <property type="entry name" value="S-adenosyl-L-methionine-dependent methyltransferases"/>
    <property type="match status" value="1"/>
</dbReference>
<evidence type="ECO:0000256" key="3">
    <source>
        <dbReference type="ARBA" id="ARBA00022679"/>
    </source>
</evidence>
<organism evidence="8 9">
    <name type="scientific">Futiania mangrovi</name>
    <dbReference type="NCBI Taxonomy" id="2959716"/>
    <lineage>
        <taxon>Bacteria</taxon>
        <taxon>Pseudomonadati</taxon>
        <taxon>Pseudomonadota</taxon>
        <taxon>Alphaproteobacteria</taxon>
        <taxon>Futianiales</taxon>
        <taxon>Futianiaceae</taxon>
        <taxon>Futiania</taxon>
    </lineage>
</organism>
<name>A0A9J6PDI0_9PROT</name>
<evidence type="ECO:0008006" key="10">
    <source>
        <dbReference type="Google" id="ProtNLM"/>
    </source>
</evidence>
<feature type="binding site" evidence="6">
    <location>
        <position position="298"/>
    </location>
    <ligand>
        <name>S-adenosyl-L-methionine</name>
        <dbReference type="ChEBI" id="CHEBI:59789"/>
    </ligand>
</feature>